<dbReference type="AlphaFoldDB" id="A0A5C5XJ03"/>
<gene>
    <name evidence="2" type="ORF">Pan54_30340</name>
</gene>
<name>A0A5C5XJ03_9PLAN</name>
<sequence length="66" mass="7657">MTSNLWTVIFSFTLRINLFVACFLYHRGTEITETAHADHFKRDQINENIELIISSLCPLCLCGFTF</sequence>
<keyword evidence="1" id="KW-0812">Transmembrane</keyword>
<keyword evidence="1" id="KW-1133">Transmembrane helix</keyword>
<dbReference type="Proteomes" id="UP000316095">
    <property type="component" value="Unassembled WGS sequence"/>
</dbReference>
<evidence type="ECO:0000313" key="2">
    <source>
        <dbReference type="EMBL" id="TWT62293.1"/>
    </source>
</evidence>
<dbReference type="EMBL" id="SJPG01000001">
    <property type="protein sequence ID" value="TWT62293.1"/>
    <property type="molecule type" value="Genomic_DNA"/>
</dbReference>
<protein>
    <submittedName>
        <fullName evidence="2">Uncharacterized protein</fullName>
    </submittedName>
</protein>
<keyword evidence="1" id="KW-0472">Membrane</keyword>
<evidence type="ECO:0000313" key="3">
    <source>
        <dbReference type="Proteomes" id="UP000316095"/>
    </source>
</evidence>
<proteinExistence type="predicted"/>
<keyword evidence="3" id="KW-1185">Reference proteome</keyword>
<feature type="transmembrane region" description="Helical" evidence="1">
    <location>
        <begin position="6"/>
        <end position="25"/>
    </location>
</feature>
<organism evidence="2 3">
    <name type="scientific">Rubinisphaera italica</name>
    <dbReference type="NCBI Taxonomy" id="2527969"/>
    <lineage>
        <taxon>Bacteria</taxon>
        <taxon>Pseudomonadati</taxon>
        <taxon>Planctomycetota</taxon>
        <taxon>Planctomycetia</taxon>
        <taxon>Planctomycetales</taxon>
        <taxon>Planctomycetaceae</taxon>
        <taxon>Rubinisphaera</taxon>
    </lineage>
</organism>
<reference evidence="2 3" key="1">
    <citation type="submission" date="2019-02" db="EMBL/GenBank/DDBJ databases">
        <title>Deep-cultivation of Planctomycetes and their phenomic and genomic characterization uncovers novel biology.</title>
        <authorList>
            <person name="Wiegand S."/>
            <person name="Jogler M."/>
            <person name="Boedeker C."/>
            <person name="Pinto D."/>
            <person name="Vollmers J."/>
            <person name="Rivas-Marin E."/>
            <person name="Kohn T."/>
            <person name="Peeters S.H."/>
            <person name="Heuer A."/>
            <person name="Rast P."/>
            <person name="Oberbeckmann S."/>
            <person name="Bunk B."/>
            <person name="Jeske O."/>
            <person name="Meyerdierks A."/>
            <person name="Storesund J.E."/>
            <person name="Kallscheuer N."/>
            <person name="Luecker S."/>
            <person name="Lage O.M."/>
            <person name="Pohl T."/>
            <person name="Merkel B.J."/>
            <person name="Hornburger P."/>
            <person name="Mueller R.-W."/>
            <person name="Bruemmer F."/>
            <person name="Labrenz M."/>
            <person name="Spormann A.M."/>
            <person name="Op Den Camp H."/>
            <person name="Overmann J."/>
            <person name="Amann R."/>
            <person name="Jetten M.S.M."/>
            <person name="Mascher T."/>
            <person name="Medema M.H."/>
            <person name="Devos D.P."/>
            <person name="Kaster A.-K."/>
            <person name="Ovreas L."/>
            <person name="Rohde M."/>
            <person name="Galperin M.Y."/>
            <person name="Jogler C."/>
        </authorList>
    </citation>
    <scope>NUCLEOTIDE SEQUENCE [LARGE SCALE GENOMIC DNA]</scope>
    <source>
        <strain evidence="2 3">Pan54</strain>
    </source>
</reference>
<evidence type="ECO:0000256" key="1">
    <source>
        <dbReference type="SAM" id="Phobius"/>
    </source>
</evidence>
<accession>A0A5C5XJ03</accession>
<comment type="caution">
    <text evidence="2">The sequence shown here is derived from an EMBL/GenBank/DDBJ whole genome shotgun (WGS) entry which is preliminary data.</text>
</comment>